<evidence type="ECO:0000313" key="2">
    <source>
        <dbReference type="Proteomes" id="UP001175000"/>
    </source>
</evidence>
<evidence type="ECO:0000313" key="1">
    <source>
        <dbReference type="EMBL" id="KAK0633633.1"/>
    </source>
</evidence>
<dbReference type="EMBL" id="JAULSU010000001">
    <property type="protein sequence ID" value="KAK0633633.1"/>
    <property type="molecule type" value="Genomic_DNA"/>
</dbReference>
<organism evidence="1 2">
    <name type="scientific">Immersiella caudata</name>
    <dbReference type="NCBI Taxonomy" id="314043"/>
    <lineage>
        <taxon>Eukaryota</taxon>
        <taxon>Fungi</taxon>
        <taxon>Dikarya</taxon>
        <taxon>Ascomycota</taxon>
        <taxon>Pezizomycotina</taxon>
        <taxon>Sordariomycetes</taxon>
        <taxon>Sordariomycetidae</taxon>
        <taxon>Sordariales</taxon>
        <taxon>Lasiosphaeriaceae</taxon>
        <taxon>Immersiella</taxon>
    </lineage>
</organism>
<dbReference type="Proteomes" id="UP001175000">
    <property type="component" value="Unassembled WGS sequence"/>
</dbReference>
<comment type="caution">
    <text evidence="1">The sequence shown here is derived from an EMBL/GenBank/DDBJ whole genome shotgun (WGS) entry which is preliminary data.</text>
</comment>
<dbReference type="AlphaFoldDB" id="A0AA39XGL4"/>
<protein>
    <submittedName>
        <fullName evidence="1">Uncharacterized protein</fullName>
    </submittedName>
</protein>
<accession>A0AA39XGL4</accession>
<sequence length="76" mass="8555">MVRFSHHPIARVERFPCPLRDIPFRQRVSCSGNKSCESQANHQQLPGVRCPKCAEKGEEVWVIQGRACGHCGTACY</sequence>
<proteinExistence type="predicted"/>
<keyword evidence="2" id="KW-1185">Reference proteome</keyword>
<gene>
    <name evidence="1" type="ORF">B0T14DRAFT_417426</name>
</gene>
<reference evidence="1" key="1">
    <citation type="submission" date="2023-06" db="EMBL/GenBank/DDBJ databases">
        <title>Genome-scale phylogeny and comparative genomics of the fungal order Sordariales.</title>
        <authorList>
            <consortium name="Lawrence Berkeley National Laboratory"/>
            <person name="Hensen N."/>
            <person name="Bonometti L."/>
            <person name="Westerberg I."/>
            <person name="Brannstrom I.O."/>
            <person name="Guillou S."/>
            <person name="Cros-Aarteil S."/>
            <person name="Calhoun S."/>
            <person name="Haridas S."/>
            <person name="Kuo A."/>
            <person name="Mondo S."/>
            <person name="Pangilinan J."/>
            <person name="Riley R."/>
            <person name="Labutti K."/>
            <person name="Andreopoulos B."/>
            <person name="Lipzen A."/>
            <person name="Chen C."/>
            <person name="Yanf M."/>
            <person name="Daum C."/>
            <person name="Ng V."/>
            <person name="Clum A."/>
            <person name="Steindorff A."/>
            <person name="Ohm R."/>
            <person name="Martin F."/>
            <person name="Silar P."/>
            <person name="Natvig D."/>
            <person name="Lalanne C."/>
            <person name="Gautier V."/>
            <person name="Ament-Velasquez S.L."/>
            <person name="Kruys A."/>
            <person name="Hutchinson M.I."/>
            <person name="Powell A.J."/>
            <person name="Barry K."/>
            <person name="Miller A.N."/>
            <person name="Grigoriev I.V."/>
            <person name="Debuchy R."/>
            <person name="Gladieux P."/>
            <person name="Thoren M.H."/>
            <person name="Johannesson H."/>
        </authorList>
    </citation>
    <scope>NUCLEOTIDE SEQUENCE</scope>
    <source>
        <strain evidence="1">CBS 606.72</strain>
    </source>
</reference>
<name>A0AA39XGL4_9PEZI</name>